<keyword evidence="5" id="KW-1185">Reference proteome</keyword>
<dbReference type="InterPro" id="IPR036770">
    <property type="entry name" value="Ankyrin_rpt-contain_sf"/>
</dbReference>
<reference evidence="4" key="1">
    <citation type="journal article" date="2022" name="bioRxiv">
        <title>Deciphering the potential niche of two novel black yeast fungi from a biological soil crust based on their genomes, phenotypes, and melanin regulation.</title>
        <authorList>
            <consortium name="DOE Joint Genome Institute"/>
            <person name="Carr E.C."/>
            <person name="Barton Q."/>
            <person name="Grambo S."/>
            <person name="Sullivan M."/>
            <person name="Renfro C.M."/>
            <person name="Kuo A."/>
            <person name="Pangilinan J."/>
            <person name="Lipzen A."/>
            <person name="Keymanesh K."/>
            <person name="Savage E."/>
            <person name="Barry K."/>
            <person name="Grigoriev I.V."/>
            <person name="Riekhof W.R."/>
            <person name="Harris S.S."/>
        </authorList>
    </citation>
    <scope>NUCLEOTIDE SEQUENCE</scope>
    <source>
        <strain evidence="4">JF 03-4F</strain>
    </source>
</reference>
<comment type="caution">
    <text evidence="4">The sequence shown here is derived from an EMBL/GenBank/DDBJ whole genome shotgun (WGS) entry which is preliminary data.</text>
</comment>
<dbReference type="Pfam" id="PF14420">
    <property type="entry name" value="Clr5"/>
    <property type="match status" value="1"/>
</dbReference>
<gene>
    <name evidence="4" type="ORF">EDD36DRAFT_134933</name>
</gene>
<dbReference type="Proteomes" id="UP001203852">
    <property type="component" value="Unassembled WGS sequence"/>
</dbReference>
<dbReference type="PROSITE" id="PS50088">
    <property type="entry name" value="ANK_REPEAT"/>
    <property type="match status" value="1"/>
</dbReference>
<evidence type="ECO:0000259" key="3">
    <source>
        <dbReference type="Pfam" id="PF14420"/>
    </source>
</evidence>
<dbReference type="SUPFAM" id="SSF48403">
    <property type="entry name" value="Ankyrin repeat"/>
    <property type="match status" value="1"/>
</dbReference>
<dbReference type="InterPro" id="IPR002110">
    <property type="entry name" value="Ankyrin_rpt"/>
</dbReference>
<evidence type="ECO:0000256" key="2">
    <source>
        <dbReference type="SAM" id="MobiDB-lite"/>
    </source>
</evidence>
<evidence type="ECO:0000256" key="1">
    <source>
        <dbReference type="PROSITE-ProRule" id="PRU00023"/>
    </source>
</evidence>
<proteinExistence type="predicted"/>
<feature type="repeat" description="ANK" evidence="1">
    <location>
        <begin position="536"/>
        <end position="563"/>
    </location>
</feature>
<feature type="region of interest" description="Disordered" evidence="2">
    <location>
        <begin position="1"/>
        <end position="40"/>
    </location>
</feature>
<dbReference type="EMBL" id="MU404351">
    <property type="protein sequence ID" value="KAI1616421.1"/>
    <property type="molecule type" value="Genomic_DNA"/>
</dbReference>
<keyword evidence="1" id="KW-0040">ANK repeat</keyword>
<evidence type="ECO:0000313" key="4">
    <source>
        <dbReference type="EMBL" id="KAI1616421.1"/>
    </source>
</evidence>
<organism evidence="4 5">
    <name type="scientific">Exophiala viscosa</name>
    <dbReference type="NCBI Taxonomy" id="2486360"/>
    <lineage>
        <taxon>Eukaryota</taxon>
        <taxon>Fungi</taxon>
        <taxon>Dikarya</taxon>
        <taxon>Ascomycota</taxon>
        <taxon>Pezizomycotina</taxon>
        <taxon>Eurotiomycetes</taxon>
        <taxon>Chaetothyriomycetidae</taxon>
        <taxon>Chaetothyriales</taxon>
        <taxon>Herpotrichiellaceae</taxon>
        <taxon>Exophiala</taxon>
    </lineage>
</organism>
<sequence>MILTPRSSSMTSTTSHPQLGDEVESTSKPKKRRTTDADWEEHKPEMIHLYVVGKKSRHEMREIMKEKYGRTVTPKQLKHLFEKKWKVSKNKSRIPRPMLQRTTGQLADVHHLPTGEILTNQSLPLSAQGEASTSSSGLVLSMPRETIAATLGAPPQTATAGLLTMVQRGNDVPTYYQAFGPENVPADSLEDDIMPQWALGRSTTFSETFHDSLAGFQLSSTVTMRNQEREETFSGVFDTLTGFSRTSIPPRASFTSKEKLQEPLQCQSTLEITRRSSPKSIREACGKMSHSGIWPIAAFRRQSDATVSCRLDLVSTCCPEMDPETIILPLQAIQKRVLKGFSLRDPKYYSRADHKVRKALSSDWVLDALRVVLRWAYRGAEKKIAGQQRQWHAGKADAPEDDQLLCMSTEDTDRSFVRKADGMLEIRPRIFNSDGDVFRAGLYRAFDGGENDCREATEMIAVSLIPSLRWHGSGISITIHRALDLRFGTCIPPSIRAFNVVPWDAEIIRLVEKNDLRGVRELFETRKASPTDVNPDGHSLLSYAIYPGAAELFELLLRGGADVWHCCNAWGNTIDLISAIWQRWSIFRFHRLCARTTDEDCFDETAACIRLTNIAFDHGCEIDLCTSGDLHSLSPLFEIAWRPCLKSAEYMEAIASLIGKGCDKDERNNTGQTPFLFAVVVPWSTATLLRVLVSYKVDLAAVDNFGRGAFHSAILHVSFQYRLQVLKENSEQENALRLSAFGSNNVGGQRLEDAVLTDDDKQPTAKDIDWHKWIDDLSRQDMLHNMYHGFIYWERIDEPRVYSTLLFLFEVGCDPNLKDRDGLVPSDYVRGLPIWSTWEKALTKSGWFYDARSKQCIKRIQTANEDVHEIEDESDLEIAQFAQVGRQNHTEEVLNDFDPPLEGWPLPDDCTTGHESLEFPNVFTLCSPMPGVEEI</sequence>
<name>A0AAN6E1D0_9EURO</name>
<protein>
    <recommendedName>
        <fullName evidence="3">Clr5 domain-containing protein</fullName>
    </recommendedName>
</protein>
<feature type="domain" description="Clr5" evidence="3">
    <location>
        <begin position="36"/>
        <end position="89"/>
    </location>
</feature>
<evidence type="ECO:0000313" key="5">
    <source>
        <dbReference type="Proteomes" id="UP001203852"/>
    </source>
</evidence>
<dbReference type="InterPro" id="IPR025676">
    <property type="entry name" value="Clr5_dom"/>
</dbReference>
<dbReference type="AlphaFoldDB" id="A0AAN6E1D0"/>
<dbReference type="Gene3D" id="1.25.40.20">
    <property type="entry name" value="Ankyrin repeat-containing domain"/>
    <property type="match status" value="2"/>
</dbReference>
<accession>A0AAN6E1D0</accession>
<dbReference type="PROSITE" id="PS50297">
    <property type="entry name" value="ANK_REP_REGION"/>
    <property type="match status" value="1"/>
</dbReference>